<evidence type="ECO:0000313" key="2">
    <source>
        <dbReference type="Proteomes" id="UP000005723"/>
    </source>
</evidence>
<accession>D4E9G0</accession>
<proteinExistence type="predicted"/>
<protein>
    <submittedName>
        <fullName evidence="1">Uncharacterized protein</fullName>
    </submittedName>
</protein>
<reference evidence="1 2" key="1">
    <citation type="submission" date="2010-01" db="EMBL/GenBank/DDBJ databases">
        <authorList>
            <person name="Muzny D."/>
            <person name="Qin X."/>
            <person name="Deng J."/>
            <person name="Jiang H."/>
            <person name="Liu Y."/>
            <person name="Qu J."/>
            <person name="Song X.-Z."/>
            <person name="Zhang L."/>
            <person name="Thornton R."/>
            <person name="Coyle M."/>
            <person name="Francisco L."/>
            <person name="Jackson L."/>
            <person name="Javaid M."/>
            <person name="Korchina V."/>
            <person name="Kovar C."/>
            <person name="Mata R."/>
            <person name="Mathew T."/>
            <person name="Ngo R."/>
            <person name="Nguyen L."/>
            <person name="Nguyen N."/>
            <person name="Okwuonu G."/>
            <person name="Ongeri F."/>
            <person name="Pham C."/>
            <person name="Simmons D."/>
            <person name="Wilczek-Boney K."/>
            <person name="Hale W."/>
            <person name="Jakkamsetti A."/>
            <person name="Pham P."/>
            <person name="Ruth R."/>
            <person name="San Lucas F."/>
            <person name="Warren J."/>
            <person name="Zhang J."/>
            <person name="Zhao Z."/>
            <person name="Zhou C."/>
            <person name="Zhu D."/>
            <person name="Lee S."/>
            <person name="Bess C."/>
            <person name="Blankenburg K."/>
            <person name="Forbes L."/>
            <person name="Fu Q."/>
            <person name="Gubbala S."/>
            <person name="Hirani K."/>
            <person name="Jayaseelan J.C."/>
            <person name="Lara F."/>
            <person name="Munidasa M."/>
            <person name="Palculict T."/>
            <person name="Patil S."/>
            <person name="Pu L.-L."/>
            <person name="Saada N."/>
            <person name="Tang L."/>
            <person name="Weissenberger G."/>
            <person name="Zhu Y."/>
            <person name="Hemphill L."/>
            <person name="Shang Y."/>
            <person name="Youmans B."/>
            <person name="Ayvaz T."/>
            <person name="Ross M."/>
            <person name="Santibanez J."/>
            <person name="Aqrawi P."/>
            <person name="Gross S."/>
            <person name="Joshi V."/>
            <person name="Fowler G."/>
            <person name="Nazareth L."/>
            <person name="Reid J."/>
            <person name="Worley K."/>
            <person name="Petrosino J."/>
            <person name="Highlander S."/>
            <person name="Gibbs R."/>
        </authorList>
    </citation>
    <scope>NUCLEOTIDE SEQUENCE [LARGE SCALE GENOMIC DNA]</scope>
    <source>
        <strain evidence="1 2">DSM 4582</strain>
    </source>
</reference>
<dbReference type="AlphaFoldDB" id="D4E9G0"/>
<gene>
    <name evidence="1" type="ORF">HMPREF0758_4810</name>
</gene>
<dbReference type="EMBL" id="ADBY01000058">
    <property type="protein sequence ID" value="EFE93926.1"/>
    <property type="molecule type" value="Genomic_DNA"/>
</dbReference>
<dbReference type="HOGENOM" id="CLU_3239525_0_0_6"/>
<organism evidence="1 2">
    <name type="scientific">Serratia odorifera DSM 4582</name>
    <dbReference type="NCBI Taxonomy" id="667129"/>
    <lineage>
        <taxon>Bacteria</taxon>
        <taxon>Pseudomonadati</taxon>
        <taxon>Pseudomonadota</taxon>
        <taxon>Gammaproteobacteria</taxon>
        <taxon>Enterobacterales</taxon>
        <taxon>Yersiniaceae</taxon>
        <taxon>Serratia</taxon>
    </lineage>
</organism>
<keyword evidence="2" id="KW-1185">Reference proteome</keyword>
<sequence>MLELESKKNFGLHDTSCRLQKVDFAIVADLTISAKSRGFSTFG</sequence>
<dbReference type="STRING" id="667129.HMPREF0758_4810"/>
<name>D4E9G0_SEROD</name>
<evidence type="ECO:0000313" key="1">
    <source>
        <dbReference type="EMBL" id="EFE93926.1"/>
    </source>
</evidence>
<comment type="caution">
    <text evidence="1">The sequence shown here is derived from an EMBL/GenBank/DDBJ whole genome shotgun (WGS) entry which is preliminary data.</text>
</comment>
<dbReference type="Proteomes" id="UP000005723">
    <property type="component" value="Unassembled WGS sequence"/>
</dbReference>